<dbReference type="InterPro" id="IPR050333">
    <property type="entry name" value="SLRP"/>
</dbReference>
<dbReference type="SMART" id="SM00369">
    <property type="entry name" value="LRR_TYP"/>
    <property type="match status" value="4"/>
</dbReference>
<dbReference type="Pfam" id="PF13855">
    <property type="entry name" value="LRR_8"/>
    <property type="match status" value="1"/>
</dbReference>
<proteinExistence type="predicted"/>
<dbReference type="OrthoDB" id="676979at2759"/>
<feature type="non-terminal residue" evidence="4">
    <location>
        <position position="387"/>
    </location>
</feature>
<protein>
    <recommendedName>
        <fullName evidence="6">LRR 8 domain containing protein</fullName>
    </recommendedName>
</protein>
<dbReference type="PANTHER" id="PTHR45712:SF22">
    <property type="entry name" value="INSULIN-LIKE GROWTH FACTOR-BINDING PROTEIN COMPLEX ACID LABILE SUBUNIT"/>
    <property type="match status" value="1"/>
</dbReference>
<evidence type="ECO:0000256" key="2">
    <source>
        <dbReference type="ARBA" id="ARBA00022737"/>
    </source>
</evidence>
<comment type="caution">
    <text evidence="4">The sequence shown here is derived from an EMBL/GenBank/DDBJ whole genome shotgun (WGS) entry which is preliminary data.</text>
</comment>
<keyword evidence="1" id="KW-0433">Leucine-rich repeat</keyword>
<dbReference type="Gene3D" id="3.80.10.10">
    <property type="entry name" value="Ribonuclease Inhibitor"/>
    <property type="match status" value="2"/>
</dbReference>
<accession>A0A482VU98</accession>
<dbReference type="PANTHER" id="PTHR45712">
    <property type="entry name" value="AGAP008170-PA"/>
    <property type="match status" value="1"/>
</dbReference>
<dbReference type="SUPFAM" id="SSF52058">
    <property type="entry name" value="L domain-like"/>
    <property type="match status" value="1"/>
</dbReference>
<reference evidence="4 5" key="1">
    <citation type="submission" date="2017-03" db="EMBL/GenBank/DDBJ databases">
        <title>Genome of the blue death feigning beetle - Asbolus verrucosus.</title>
        <authorList>
            <person name="Rider S.D."/>
        </authorList>
    </citation>
    <scope>NUCLEOTIDE SEQUENCE [LARGE SCALE GENOMIC DNA]</scope>
    <source>
        <strain evidence="4">Butters</strain>
        <tissue evidence="4">Head and leg muscle</tissue>
    </source>
</reference>
<organism evidence="4 5">
    <name type="scientific">Asbolus verrucosus</name>
    <name type="common">Desert ironclad beetle</name>
    <dbReference type="NCBI Taxonomy" id="1661398"/>
    <lineage>
        <taxon>Eukaryota</taxon>
        <taxon>Metazoa</taxon>
        <taxon>Ecdysozoa</taxon>
        <taxon>Arthropoda</taxon>
        <taxon>Hexapoda</taxon>
        <taxon>Insecta</taxon>
        <taxon>Pterygota</taxon>
        <taxon>Neoptera</taxon>
        <taxon>Endopterygota</taxon>
        <taxon>Coleoptera</taxon>
        <taxon>Polyphaga</taxon>
        <taxon>Cucujiformia</taxon>
        <taxon>Tenebrionidae</taxon>
        <taxon>Pimeliinae</taxon>
        <taxon>Asbolus</taxon>
    </lineage>
</organism>
<name>A0A482VU98_ASBVE</name>
<evidence type="ECO:0008006" key="6">
    <source>
        <dbReference type="Google" id="ProtNLM"/>
    </source>
</evidence>
<dbReference type="AlphaFoldDB" id="A0A482VU98"/>
<keyword evidence="3" id="KW-1133">Transmembrane helix</keyword>
<sequence length="387" mass="45389">MELNMAKNFITRFNNNIFDLNKLWKFVISDNMLSNLEDFDINYFPNLKFFNISNNKLKTLPKNLLEKLKKDKNFTISAKSNPWNCTYNWTRLLDAILFHKFCDDNQLEFVDEMPRFLAVRTPPKLSFISCAFWNAGAFWIGIIVGNVFLIRRTLFRKVNQTRVNQSTQLNLSNNNLPRLTRKTFNNYKQVEQLLIINSRVSFINDGAFYDLKQLKEVNIAKNFITHLSSKMFGYNSNLKKLVVSDNMLNDLDSFDISYFPQLAIFDIINNKIKILPENVLEKLEDDSLVMLIGNNSWDCANKTWSRLLNPWLFQKFCINRGSEIVKEMPKFLAMKAPRQGDFPSCIYWIIGGFWGGVIAGNICLIKRLLCRYPRKKNNQYQDQAIQH</sequence>
<dbReference type="SUPFAM" id="SSF52075">
    <property type="entry name" value="Outer arm dynein light chain 1"/>
    <property type="match status" value="1"/>
</dbReference>
<dbReference type="EMBL" id="QDEB01061123">
    <property type="protein sequence ID" value="RZC36521.1"/>
    <property type="molecule type" value="Genomic_DNA"/>
</dbReference>
<evidence type="ECO:0000313" key="4">
    <source>
        <dbReference type="EMBL" id="RZC36521.1"/>
    </source>
</evidence>
<keyword evidence="5" id="KW-1185">Reference proteome</keyword>
<keyword evidence="3" id="KW-0812">Transmembrane</keyword>
<evidence type="ECO:0000256" key="3">
    <source>
        <dbReference type="SAM" id="Phobius"/>
    </source>
</evidence>
<evidence type="ECO:0000313" key="5">
    <source>
        <dbReference type="Proteomes" id="UP000292052"/>
    </source>
</evidence>
<feature type="transmembrane region" description="Helical" evidence="3">
    <location>
        <begin position="125"/>
        <end position="150"/>
    </location>
</feature>
<dbReference type="InterPro" id="IPR003591">
    <property type="entry name" value="Leu-rich_rpt_typical-subtyp"/>
</dbReference>
<dbReference type="InterPro" id="IPR001611">
    <property type="entry name" value="Leu-rich_rpt"/>
</dbReference>
<keyword evidence="2" id="KW-0677">Repeat</keyword>
<gene>
    <name evidence="4" type="ORF">BDFB_009625</name>
</gene>
<keyword evidence="3" id="KW-0472">Membrane</keyword>
<dbReference type="Proteomes" id="UP000292052">
    <property type="component" value="Unassembled WGS sequence"/>
</dbReference>
<evidence type="ECO:0000256" key="1">
    <source>
        <dbReference type="ARBA" id="ARBA00022614"/>
    </source>
</evidence>
<feature type="transmembrane region" description="Helical" evidence="3">
    <location>
        <begin position="346"/>
        <end position="365"/>
    </location>
</feature>
<dbReference type="STRING" id="1661398.A0A482VU98"/>
<dbReference type="InterPro" id="IPR032675">
    <property type="entry name" value="LRR_dom_sf"/>
</dbReference>